<accession>D5PDY1</accession>
<evidence type="ECO:0000313" key="2">
    <source>
        <dbReference type="Proteomes" id="UP000003653"/>
    </source>
</evidence>
<protein>
    <submittedName>
        <fullName evidence="1">Uncharacterized protein</fullName>
    </submittedName>
</protein>
<organism evidence="1 2">
    <name type="scientific">Mycobacterium parascrofulaceum ATCC BAA-614</name>
    <dbReference type="NCBI Taxonomy" id="525368"/>
    <lineage>
        <taxon>Bacteria</taxon>
        <taxon>Bacillati</taxon>
        <taxon>Actinomycetota</taxon>
        <taxon>Actinomycetes</taxon>
        <taxon>Mycobacteriales</taxon>
        <taxon>Mycobacteriaceae</taxon>
        <taxon>Mycobacterium</taxon>
        <taxon>Mycobacterium simiae complex</taxon>
    </lineage>
</organism>
<gene>
    <name evidence="1" type="ORF">HMPREF0591_4375</name>
</gene>
<reference evidence="1 2" key="1">
    <citation type="submission" date="2010-04" db="EMBL/GenBank/DDBJ databases">
        <authorList>
            <person name="Muzny D."/>
            <person name="Qin X."/>
            <person name="Deng J."/>
            <person name="Jiang H."/>
            <person name="Liu Y."/>
            <person name="Qu J."/>
            <person name="Song X.-Z."/>
            <person name="Zhang L."/>
            <person name="Thornton R."/>
            <person name="Coyle M."/>
            <person name="Francisco L."/>
            <person name="Jackson L."/>
            <person name="Javaid M."/>
            <person name="Korchina V."/>
            <person name="Kovar C."/>
            <person name="Mata R."/>
            <person name="Mathew T."/>
            <person name="Ngo R."/>
            <person name="Nguyen L."/>
            <person name="Nguyen N."/>
            <person name="Okwuonu G."/>
            <person name="Ongeri F."/>
            <person name="Pham C."/>
            <person name="Simmons D."/>
            <person name="Wilczek-Boney K."/>
            <person name="Hale W."/>
            <person name="Jakkamsetti A."/>
            <person name="Pham P."/>
            <person name="Ruth R."/>
            <person name="San Lucas F."/>
            <person name="Warren J."/>
            <person name="Zhang J."/>
            <person name="Zhao Z."/>
            <person name="Zhou C."/>
            <person name="Zhu D."/>
            <person name="Lee S."/>
            <person name="Bess C."/>
            <person name="Blankenburg K."/>
            <person name="Forbes L."/>
            <person name="Fu Q."/>
            <person name="Gubbala S."/>
            <person name="Hirani K."/>
            <person name="Jayaseelan J.C."/>
            <person name="Lara F."/>
            <person name="Munidasa M."/>
            <person name="Palculict T."/>
            <person name="Patil S."/>
            <person name="Pu L.-L."/>
            <person name="Saada N."/>
            <person name="Tang L."/>
            <person name="Weissenberger G."/>
            <person name="Zhu Y."/>
            <person name="Hemphill L."/>
            <person name="Shang Y."/>
            <person name="Youmans B."/>
            <person name="Ayvaz T."/>
            <person name="Ross M."/>
            <person name="Santibanez J."/>
            <person name="Aqrawi P."/>
            <person name="Gross S."/>
            <person name="Joshi V."/>
            <person name="Fowler G."/>
            <person name="Nazareth L."/>
            <person name="Reid J."/>
            <person name="Worley K."/>
            <person name="Petrosino J."/>
            <person name="Highlander S."/>
            <person name="Gibbs R."/>
        </authorList>
    </citation>
    <scope>NUCLEOTIDE SEQUENCE [LARGE SCALE GENOMIC DNA]</scope>
    <source>
        <strain evidence="1 2">ATCC BAA-614</strain>
    </source>
</reference>
<dbReference type="EMBL" id="ADNV01000312">
    <property type="protein sequence ID" value="EFG75718.1"/>
    <property type="molecule type" value="Genomic_DNA"/>
</dbReference>
<sequence length="77" mass="7674">MLNEGAVDGESDSLGVEFEKLSVWVSAMMATTSAAAARTAAINAVQENRGRRGTGGGGGHGCVIPIPPLCCGSITPA</sequence>
<name>D5PDY1_9MYCO</name>
<dbReference type="AlphaFoldDB" id="D5PDY1"/>
<comment type="caution">
    <text evidence="1">The sequence shown here is derived from an EMBL/GenBank/DDBJ whole genome shotgun (WGS) entry which is preliminary data.</text>
</comment>
<dbReference type="Proteomes" id="UP000003653">
    <property type="component" value="Unassembled WGS sequence"/>
</dbReference>
<dbReference type="HOGENOM" id="CLU_2634320_0_0_11"/>
<evidence type="ECO:0000313" key="1">
    <source>
        <dbReference type="EMBL" id="EFG75718.1"/>
    </source>
</evidence>
<proteinExistence type="predicted"/>
<keyword evidence="2" id="KW-1185">Reference proteome</keyword>